<dbReference type="Gene3D" id="1.10.10.60">
    <property type="entry name" value="Homeodomain-like"/>
    <property type="match status" value="1"/>
</dbReference>
<dbReference type="InterPro" id="IPR041490">
    <property type="entry name" value="KstR2_TetR_C"/>
</dbReference>
<feature type="DNA-binding region" description="H-T-H motif" evidence="4">
    <location>
        <begin position="22"/>
        <end position="41"/>
    </location>
</feature>
<protein>
    <submittedName>
        <fullName evidence="6">TetR family transcriptional regulator</fullName>
    </submittedName>
</protein>
<dbReference type="InterPro" id="IPR023772">
    <property type="entry name" value="DNA-bd_HTH_TetR-type_CS"/>
</dbReference>
<sequence length="188" mass="21577">MKDAIVRAAMQLFDARGFRETSIQDICDAVGVTKGAFYYYFTSKEELLMEIHQEYIDDLLKSQEEILNGDSSASDKVLLIMELLMNSIQNNRSAAKIFFAELRQLGGDRLHSIIAKRRQFRKNLESVVCSGMDGREFRTDLDCGAITMAILGIVNWSYQWFQPDGRFPSYELTRQFHRIIVSGIMLDP</sequence>
<dbReference type="InterPro" id="IPR009057">
    <property type="entry name" value="Homeodomain-like_sf"/>
</dbReference>
<dbReference type="GO" id="GO:0045892">
    <property type="term" value="P:negative regulation of DNA-templated transcription"/>
    <property type="evidence" value="ECO:0007669"/>
    <property type="project" value="UniProtKB-ARBA"/>
</dbReference>
<dbReference type="PROSITE" id="PS50977">
    <property type="entry name" value="HTH_TETR_2"/>
    <property type="match status" value="1"/>
</dbReference>
<dbReference type="Gene3D" id="1.10.357.10">
    <property type="entry name" value="Tetracycline Repressor, domain 2"/>
    <property type="match status" value="1"/>
</dbReference>
<dbReference type="SUPFAM" id="SSF46689">
    <property type="entry name" value="Homeodomain-like"/>
    <property type="match status" value="1"/>
</dbReference>
<dbReference type="InterPro" id="IPR001647">
    <property type="entry name" value="HTH_TetR"/>
</dbReference>
<dbReference type="PANTHER" id="PTHR43479:SF11">
    <property type="entry name" value="ACREF_ENVCD OPERON REPRESSOR-RELATED"/>
    <property type="match status" value="1"/>
</dbReference>
<keyword evidence="2 4" id="KW-0238">DNA-binding</keyword>
<comment type="caution">
    <text evidence="6">The sequence shown here is derived from an EMBL/GenBank/DDBJ whole genome shotgun (WGS) entry which is preliminary data.</text>
</comment>
<evidence type="ECO:0000256" key="4">
    <source>
        <dbReference type="PROSITE-ProRule" id="PRU00335"/>
    </source>
</evidence>
<accession>A0A2T2XF87</accession>
<dbReference type="SUPFAM" id="SSF48498">
    <property type="entry name" value="Tetracyclin repressor-like, C-terminal domain"/>
    <property type="match status" value="1"/>
</dbReference>
<name>A0A2T2XF87_9FIRM</name>
<proteinExistence type="predicted"/>
<dbReference type="Pfam" id="PF00440">
    <property type="entry name" value="TetR_N"/>
    <property type="match status" value="1"/>
</dbReference>
<gene>
    <name evidence="6" type="ORF">C7B46_11250</name>
</gene>
<evidence type="ECO:0000313" key="7">
    <source>
        <dbReference type="Proteomes" id="UP000242972"/>
    </source>
</evidence>
<dbReference type="Pfam" id="PF17932">
    <property type="entry name" value="TetR_C_24"/>
    <property type="match status" value="1"/>
</dbReference>
<dbReference type="PANTHER" id="PTHR43479">
    <property type="entry name" value="ACREF/ENVCD OPERON REPRESSOR-RELATED"/>
    <property type="match status" value="1"/>
</dbReference>
<evidence type="ECO:0000256" key="1">
    <source>
        <dbReference type="ARBA" id="ARBA00023015"/>
    </source>
</evidence>
<feature type="domain" description="HTH tetR-type" evidence="5">
    <location>
        <begin position="1"/>
        <end position="59"/>
    </location>
</feature>
<organism evidence="6 7">
    <name type="scientific">Sulfobacillus benefaciens</name>
    <dbReference type="NCBI Taxonomy" id="453960"/>
    <lineage>
        <taxon>Bacteria</taxon>
        <taxon>Bacillati</taxon>
        <taxon>Bacillota</taxon>
        <taxon>Clostridia</taxon>
        <taxon>Eubacteriales</taxon>
        <taxon>Clostridiales Family XVII. Incertae Sedis</taxon>
        <taxon>Sulfobacillus</taxon>
    </lineage>
</organism>
<dbReference type="EMBL" id="PXYW01000026">
    <property type="protein sequence ID" value="PSR33138.1"/>
    <property type="molecule type" value="Genomic_DNA"/>
</dbReference>
<dbReference type="InterPro" id="IPR036271">
    <property type="entry name" value="Tet_transcr_reg_TetR-rel_C_sf"/>
</dbReference>
<keyword evidence="1" id="KW-0805">Transcription regulation</keyword>
<dbReference type="PROSITE" id="PS01081">
    <property type="entry name" value="HTH_TETR_1"/>
    <property type="match status" value="1"/>
</dbReference>
<dbReference type="GO" id="GO:0003677">
    <property type="term" value="F:DNA binding"/>
    <property type="evidence" value="ECO:0007669"/>
    <property type="project" value="UniProtKB-UniRule"/>
</dbReference>
<dbReference type="FunFam" id="1.10.10.60:FF:000141">
    <property type="entry name" value="TetR family transcriptional regulator"/>
    <property type="match status" value="1"/>
</dbReference>
<dbReference type="AlphaFoldDB" id="A0A2T2XF87"/>
<reference evidence="6 7" key="1">
    <citation type="journal article" date="2014" name="BMC Genomics">
        <title>Comparison of environmental and isolate Sulfobacillus genomes reveals diverse carbon, sulfur, nitrogen, and hydrogen metabolisms.</title>
        <authorList>
            <person name="Justice N.B."/>
            <person name="Norman A."/>
            <person name="Brown C.T."/>
            <person name="Singh A."/>
            <person name="Thomas B.C."/>
            <person name="Banfield J.F."/>
        </authorList>
    </citation>
    <scope>NUCLEOTIDE SEQUENCE [LARGE SCALE GENOMIC DNA]</scope>
    <source>
        <strain evidence="6">AMDSBA4</strain>
    </source>
</reference>
<evidence type="ECO:0000256" key="2">
    <source>
        <dbReference type="ARBA" id="ARBA00023125"/>
    </source>
</evidence>
<dbReference type="Proteomes" id="UP000242972">
    <property type="component" value="Unassembled WGS sequence"/>
</dbReference>
<evidence type="ECO:0000313" key="6">
    <source>
        <dbReference type="EMBL" id="PSR33138.1"/>
    </source>
</evidence>
<keyword evidence="3" id="KW-0804">Transcription</keyword>
<evidence type="ECO:0000259" key="5">
    <source>
        <dbReference type="PROSITE" id="PS50977"/>
    </source>
</evidence>
<dbReference type="PRINTS" id="PR00455">
    <property type="entry name" value="HTHTETR"/>
</dbReference>
<evidence type="ECO:0000256" key="3">
    <source>
        <dbReference type="ARBA" id="ARBA00023163"/>
    </source>
</evidence>
<dbReference type="InterPro" id="IPR050624">
    <property type="entry name" value="HTH-type_Tx_Regulator"/>
</dbReference>